<keyword evidence="1" id="KW-0812">Transmembrane</keyword>
<organism evidence="2 3">
    <name type="scientific">Eumeta variegata</name>
    <name type="common">Bagworm moth</name>
    <name type="synonym">Eumeta japonica</name>
    <dbReference type="NCBI Taxonomy" id="151549"/>
    <lineage>
        <taxon>Eukaryota</taxon>
        <taxon>Metazoa</taxon>
        <taxon>Ecdysozoa</taxon>
        <taxon>Arthropoda</taxon>
        <taxon>Hexapoda</taxon>
        <taxon>Insecta</taxon>
        <taxon>Pterygota</taxon>
        <taxon>Neoptera</taxon>
        <taxon>Endopterygota</taxon>
        <taxon>Lepidoptera</taxon>
        <taxon>Glossata</taxon>
        <taxon>Ditrysia</taxon>
        <taxon>Tineoidea</taxon>
        <taxon>Psychidae</taxon>
        <taxon>Oiketicinae</taxon>
        <taxon>Eumeta</taxon>
    </lineage>
</organism>
<feature type="transmembrane region" description="Helical" evidence="1">
    <location>
        <begin position="36"/>
        <end position="58"/>
    </location>
</feature>
<dbReference type="EMBL" id="BGZK01000689">
    <property type="protein sequence ID" value="GBP56293.1"/>
    <property type="molecule type" value="Genomic_DNA"/>
</dbReference>
<dbReference type="Proteomes" id="UP000299102">
    <property type="component" value="Unassembled WGS sequence"/>
</dbReference>
<keyword evidence="1" id="KW-0472">Membrane</keyword>
<keyword evidence="3" id="KW-1185">Reference proteome</keyword>
<reference evidence="2 3" key="1">
    <citation type="journal article" date="2019" name="Commun. Biol.">
        <title>The bagworm genome reveals a unique fibroin gene that provides high tensile strength.</title>
        <authorList>
            <person name="Kono N."/>
            <person name="Nakamura H."/>
            <person name="Ohtoshi R."/>
            <person name="Tomita M."/>
            <person name="Numata K."/>
            <person name="Arakawa K."/>
        </authorList>
    </citation>
    <scope>NUCLEOTIDE SEQUENCE [LARGE SCALE GENOMIC DNA]</scope>
</reference>
<gene>
    <name evidence="2" type="ORF">EVAR_28873_1</name>
</gene>
<accession>A0A4C1WZE7</accession>
<name>A0A4C1WZE7_EUMVA</name>
<comment type="caution">
    <text evidence="2">The sequence shown here is derived from an EMBL/GenBank/DDBJ whole genome shotgun (WGS) entry which is preliminary data.</text>
</comment>
<keyword evidence="1" id="KW-1133">Transmembrane helix</keyword>
<sequence length="121" mass="13259">MSRVVDTPACRPVTFVEAIIEVQPLPTKLFNFRGKFLVGFSPTLPACTGARVCVVHFLPPRRKRGKIKKKVPICSYSSMVGAVGPCNMFPRFPESPSATDGASVSARCEMVFSKRRPIATE</sequence>
<evidence type="ECO:0000313" key="2">
    <source>
        <dbReference type="EMBL" id="GBP56293.1"/>
    </source>
</evidence>
<dbReference type="AlphaFoldDB" id="A0A4C1WZE7"/>
<proteinExistence type="predicted"/>
<protein>
    <submittedName>
        <fullName evidence="2">Uncharacterized protein</fullName>
    </submittedName>
</protein>
<evidence type="ECO:0000256" key="1">
    <source>
        <dbReference type="SAM" id="Phobius"/>
    </source>
</evidence>
<evidence type="ECO:0000313" key="3">
    <source>
        <dbReference type="Proteomes" id="UP000299102"/>
    </source>
</evidence>